<evidence type="ECO:0000256" key="1">
    <source>
        <dbReference type="SAM" id="MobiDB-lite"/>
    </source>
</evidence>
<feature type="domain" description="Putative zinc-finger" evidence="2">
    <location>
        <begin position="30"/>
        <end position="56"/>
    </location>
</feature>
<dbReference type="Gene3D" id="1.10.10.1320">
    <property type="entry name" value="Anti-sigma factor, zinc-finger domain"/>
    <property type="match status" value="1"/>
</dbReference>
<dbReference type="EMBL" id="CP071793">
    <property type="protein sequence ID" value="QTD48857.1"/>
    <property type="molecule type" value="Genomic_DNA"/>
</dbReference>
<dbReference type="InterPro" id="IPR041916">
    <property type="entry name" value="Anti_sigma_zinc_sf"/>
</dbReference>
<dbReference type="AlphaFoldDB" id="A0A8A4TH68"/>
<dbReference type="RefSeq" id="WP_237378507.1">
    <property type="nucleotide sequence ID" value="NZ_CP071793.1"/>
</dbReference>
<dbReference type="Pfam" id="PF13490">
    <property type="entry name" value="zf-HC2"/>
    <property type="match status" value="1"/>
</dbReference>
<organism evidence="3 4">
    <name type="scientific">Sulfidibacter corallicola</name>
    <dbReference type="NCBI Taxonomy" id="2818388"/>
    <lineage>
        <taxon>Bacteria</taxon>
        <taxon>Pseudomonadati</taxon>
        <taxon>Acidobacteriota</taxon>
        <taxon>Holophagae</taxon>
        <taxon>Acanthopleuribacterales</taxon>
        <taxon>Acanthopleuribacteraceae</taxon>
        <taxon>Sulfidibacter</taxon>
    </lineage>
</organism>
<reference evidence="3" key="1">
    <citation type="submission" date="2021-03" db="EMBL/GenBank/DDBJ databases">
        <title>Acanthopleuribacteraceae sp. M133.</title>
        <authorList>
            <person name="Wang G."/>
        </authorList>
    </citation>
    <scope>NUCLEOTIDE SEQUENCE</scope>
    <source>
        <strain evidence="3">M133</strain>
    </source>
</reference>
<feature type="region of interest" description="Disordered" evidence="1">
    <location>
        <begin position="93"/>
        <end position="114"/>
    </location>
</feature>
<dbReference type="KEGG" id="scor:J3U87_25015"/>
<proteinExistence type="predicted"/>
<gene>
    <name evidence="3" type="ORF">J3U87_25015</name>
</gene>
<protein>
    <recommendedName>
        <fullName evidence="2">Putative zinc-finger domain-containing protein</fullName>
    </recommendedName>
</protein>
<evidence type="ECO:0000313" key="3">
    <source>
        <dbReference type="EMBL" id="QTD48857.1"/>
    </source>
</evidence>
<dbReference type="Proteomes" id="UP000663929">
    <property type="component" value="Chromosome"/>
</dbReference>
<sequence length="274" mass="30126">MKKRSLDDMLAHATPEHLDPKGDHLSLDELACYLDGILPKARREEIVLHLGHCPRCTDRLLELEACSAEVDALMEDEPAEEPPAGEVFRLAKSAPTGSGAQPGPKASVREPVGQSSPSHRLLQAWALVATLAAFAVGIASWHRSVTEDPQIRLDYSLEVDLESLDGGGIQMGEPEPEQHDIELVDPRTGLLTLNLNSDAVESSGTYEARLYASPDSDGTRLLVGGVLYHEDGYFPFNVPTQILPTDGAYLVELWRTDQLPEELSARFIFWVRRP</sequence>
<name>A0A8A4TH68_SULCO</name>
<keyword evidence="4" id="KW-1185">Reference proteome</keyword>
<accession>A0A8A4TH68</accession>
<evidence type="ECO:0000313" key="4">
    <source>
        <dbReference type="Proteomes" id="UP000663929"/>
    </source>
</evidence>
<evidence type="ECO:0000259" key="2">
    <source>
        <dbReference type="Pfam" id="PF13490"/>
    </source>
</evidence>
<dbReference type="InterPro" id="IPR027383">
    <property type="entry name" value="Znf_put"/>
</dbReference>